<dbReference type="SMART" id="SM00481">
    <property type="entry name" value="POLIIIAc"/>
    <property type="match status" value="1"/>
</dbReference>
<dbReference type="InterPro" id="IPR004805">
    <property type="entry name" value="DnaE2/DnaE/PolC"/>
</dbReference>
<evidence type="ECO:0000259" key="2">
    <source>
        <dbReference type="SMART" id="SM00481"/>
    </source>
</evidence>
<evidence type="ECO:0000313" key="3">
    <source>
        <dbReference type="EMBL" id="GAF69353.1"/>
    </source>
</evidence>
<dbReference type="Gene3D" id="3.20.20.140">
    <property type="entry name" value="Metal-dependent hydrolases"/>
    <property type="match status" value="1"/>
</dbReference>
<accession>X0RKN5</accession>
<evidence type="ECO:0000256" key="1">
    <source>
        <dbReference type="ARBA" id="ARBA00004496"/>
    </source>
</evidence>
<feature type="non-terminal residue" evidence="3">
    <location>
        <position position="292"/>
    </location>
</feature>
<feature type="domain" description="Polymerase/histidinol phosphatase N-terminal" evidence="2">
    <location>
        <begin position="7"/>
        <end position="74"/>
    </location>
</feature>
<dbReference type="GO" id="GO:0008408">
    <property type="term" value="F:3'-5' exonuclease activity"/>
    <property type="evidence" value="ECO:0007669"/>
    <property type="project" value="InterPro"/>
</dbReference>
<dbReference type="SUPFAM" id="SSF89550">
    <property type="entry name" value="PHP domain-like"/>
    <property type="match status" value="1"/>
</dbReference>
<dbReference type="GO" id="GO:0006260">
    <property type="term" value="P:DNA replication"/>
    <property type="evidence" value="ECO:0007669"/>
    <property type="project" value="InterPro"/>
</dbReference>
<sequence length="292" mass="31869">MTTANFIHLRVRSAYSLLQGALLIPKLAKLSVANKFPAIALTDQNNLFGALEFSTKLSESGVQPIAGITLSVNFGDARSDPSHTAIFGAKAETTIAGDIALLAMNDAGYANLMKLGSQAFFDPTEIEPPHVSFHRLQEHHEGLIVLTGGHDGPINKALLEDRADVAADRLAKLFDVFGDRLYIELQRHGMPEERDAEPALIKMAHDNSVPLVATNDCHFATPEEYEAHDALMCIAGGNYIIQDDRKRLTPEHGLKSTEEMTALFADLPEAIDNTVEIARRCHMRPLGKAPIL</sequence>
<reference evidence="3" key="1">
    <citation type="journal article" date="2014" name="Front. Microbiol.">
        <title>High frequency of phylogenetically diverse reductive dehalogenase-homologous genes in deep subseafloor sedimentary metagenomes.</title>
        <authorList>
            <person name="Kawai M."/>
            <person name="Futagami T."/>
            <person name="Toyoda A."/>
            <person name="Takaki Y."/>
            <person name="Nishi S."/>
            <person name="Hori S."/>
            <person name="Arai W."/>
            <person name="Tsubouchi T."/>
            <person name="Morono Y."/>
            <person name="Uchiyama I."/>
            <person name="Ito T."/>
            <person name="Fujiyama A."/>
            <person name="Inagaki F."/>
            <person name="Takami H."/>
        </authorList>
    </citation>
    <scope>NUCLEOTIDE SEQUENCE</scope>
    <source>
        <strain evidence="3">Expedition CK06-06</strain>
    </source>
</reference>
<dbReference type="InterPro" id="IPR004013">
    <property type="entry name" value="PHP_dom"/>
</dbReference>
<dbReference type="PANTHER" id="PTHR32294">
    <property type="entry name" value="DNA POLYMERASE III SUBUNIT ALPHA"/>
    <property type="match status" value="1"/>
</dbReference>
<comment type="subcellular location">
    <subcellularLocation>
        <location evidence="1">Cytoplasm</location>
    </subcellularLocation>
</comment>
<dbReference type="InterPro" id="IPR016195">
    <property type="entry name" value="Pol/histidinol_Pase-like"/>
</dbReference>
<name>X0RKN5_9ZZZZ</name>
<dbReference type="CDD" id="cd07433">
    <property type="entry name" value="PHP_PolIIIA_DnaE1"/>
    <property type="match status" value="1"/>
</dbReference>
<dbReference type="AlphaFoldDB" id="X0RKN5"/>
<organism evidence="3">
    <name type="scientific">marine sediment metagenome</name>
    <dbReference type="NCBI Taxonomy" id="412755"/>
    <lineage>
        <taxon>unclassified sequences</taxon>
        <taxon>metagenomes</taxon>
        <taxon>ecological metagenomes</taxon>
    </lineage>
</organism>
<dbReference type="GO" id="GO:0005737">
    <property type="term" value="C:cytoplasm"/>
    <property type="evidence" value="ECO:0007669"/>
    <property type="project" value="UniProtKB-SubCell"/>
</dbReference>
<proteinExistence type="predicted"/>
<dbReference type="InterPro" id="IPR003141">
    <property type="entry name" value="Pol/His_phosphatase_N"/>
</dbReference>
<protein>
    <recommendedName>
        <fullName evidence="2">Polymerase/histidinol phosphatase N-terminal domain-containing protein</fullName>
    </recommendedName>
</protein>
<comment type="caution">
    <text evidence="3">The sequence shown here is derived from an EMBL/GenBank/DDBJ whole genome shotgun (WGS) entry which is preliminary data.</text>
</comment>
<gene>
    <name evidence="3" type="ORF">S01H1_04897</name>
</gene>
<dbReference type="InterPro" id="IPR049821">
    <property type="entry name" value="PolIIIA_DnaE1_PHP"/>
</dbReference>
<dbReference type="Pfam" id="PF02811">
    <property type="entry name" value="PHP"/>
    <property type="match status" value="1"/>
</dbReference>
<dbReference type="PANTHER" id="PTHR32294:SF0">
    <property type="entry name" value="DNA POLYMERASE III SUBUNIT ALPHA"/>
    <property type="match status" value="1"/>
</dbReference>
<dbReference type="EMBL" id="BARS01002560">
    <property type="protein sequence ID" value="GAF69353.1"/>
    <property type="molecule type" value="Genomic_DNA"/>
</dbReference>